<keyword evidence="7" id="KW-0677">Repeat</keyword>
<feature type="domain" description="WW" evidence="16">
    <location>
        <begin position="57"/>
        <end position="86"/>
    </location>
</feature>
<dbReference type="eggNOG" id="KOG3427">
    <property type="taxonomic scope" value="Eukaryota"/>
</dbReference>
<dbReference type="SUPFAM" id="SSF51045">
    <property type="entry name" value="WW domain"/>
    <property type="match status" value="1"/>
</dbReference>
<evidence type="ECO:0000256" key="10">
    <source>
        <dbReference type="ARBA" id="ARBA00023163"/>
    </source>
</evidence>
<dbReference type="RefSeq" id="XP_005645322.1">
    <property type="nucleotide sequence ID" value="XM_005645265.1"/>
</dbReference>
<evidence type="ECO:0000256" key="15">
    <source>
        <dbReference type="SAM" id="MobiDB-lite"/>
    </source>
</evidence>
<dbReference type="GO" id="GO:0043021">
    <property type="term" value="F:ribonucleoprotein complex binding"/>
    <property type="evidence" value="ECO:0007669"/>
    <property type="project" value="TreeGrafter"/>
</dbReference>
<evidence type="ECO:0000256" key="6">
    <source>
        <dbReference type="ARBA" id="ARBA00022664"/>
    </source>
</evidence>
<evidence type="ECO:0000256" key="11">
    <source>
        <dbReference type="ARBA" id="ARBA00023187"/>
    </source>
</evidence>
<dbReference type="GO" id="GO:0016607">
    <property type="term" value="C:nuclear speck"/>
    <property type="evidence" value="ECO:0007669"/>
    <property type="project" value="UniProtKB-SubCell"/>
</dbReference>
<organism evidence="17 18">
    <name type="scientific">Coccomyxa subellipsoidea (strain C-169)</name>
    <name type="common">Green microalga</name>
    <dbReference type="NCBI Taxonomy" id="574566"/>
    <lineage>
        <taxon>Eukaryota</taxon>
        <taxon>Viridiplantae</taxon>
        <taxon>Chlorophyta</taxon>
        <taxon>core chlorophytes</taxon>
        <taxon>Trebouxiophyceae</taxon>
        <taxon>Trebouxiophyceae incertae sedis</taxon>
        <taxon>Coccomyxaceae</taxon>
        <taxon>Coccomyxa</taxon>
        <taxon>Coccomyxa subellipsoidea</taxon>
    </lineage>
</organism>
<dbReference type="AlphaFoldDB" id="I0YQV9"/>
<dbReference type="GeneID" id="17038757"/>
<evidence type="ECO:0000256" key="3">
    <source>
        <dbReference type="ARBA" id="ARBA00021117"/>
    </source>
</evidence>
<keyword evidence="12" id="KW-0539">Nucleus</keyword>
<dbReference type="Pfam" id="PF00397">
    <property type="entry name" value="WW"/>
    <property type="match status" value="1"/>
</dbReference>
<dbReference type="PROSITE" id="PS50020">
    <property type="entry name" value="WW_DOMAIN_2"/>
    <property type="match status" value="1"/>
</dbReference>
<keyword evidence="11" id="KW-0508">mRNA splicing</keyword>
<evidence type="ECO:0000256" key="14">
    <source>
        <dbReference type="ARBA" id="ARBA00046362"/>
    </source>
</evidence>
<evidence type="ECO:0000256" key="1">
    <source>
        <dbReference type="ARBA" id="ARBA00004324"/>
    </source>
</evidence>
<dbReference type="GO" id="GO:0045087">
    <property type="term" value="P:innate immune response"/>
    <property type="evidence" value="ECO:0007669"/>
    <property type="project" value="UniProtKB-KW"/>
</dbReference>
<dbReference type="PANTHER" id="PTHR21737">
    <property type="entry name" value="POLYGLUTAMINE BINDING PROTEIN 1/MARVEL MEMBRANE-ASSOCIATING DOMAIN CONTAINING 3"/>
    <property type="match status" value="1"/>
</dbReference>
<proteinExistence type="predicted"/>
<evidence type="ECO:0000256" key="9">
    <source>
        <dbReference type="ARBA" id="ARBA00023015"/>
    </source>
</evidence>
<accession>I0YQV9</accession>
<feature type="region of interest" description="Disordered" evidence="15">
    <location>
        <begin position="38"/>
        <end position="58"/>
    </location>
</feature>
<dbReference type="Proteomes" id="UP000007264">
    <property type="component" value="Unassembled WGS sequence"/>
</dbReference>
<dbReference type="Gene3D" id="3.40.30.10">
    <property type="entry name" value="Glutaredoxin"/>
    <property type="match status" value="1"/>
</dbReference>
<keyword evidence="5" id="KW-0399">Innate immunity</keyword>
<protein>
    <recommendedName>
        <fullName evidence="3">Polyglutamine-binding protein 1</fullName>
    </recommendedName>
    <alternativeName>
        <fullName evidence="13">Polyglutamine tract-binding protein 1</fullName>
    </alternativeName>
</protein>
<sequence>MIAVFVGAQGAGDPSRERGAGDWQHYKPPSAVLKEVAARNAQPRLTGPRPPGPPPLQALPEGWAEAIDPTYNHPYWYNVSTGERSWWERPTAAAGLSGPFVPSASFTGRVEGYVFKMGSKGLGYYQDLGLRLNRREVIAAQQERRHAARRQRDEIDPMDPSAYSDAPLGGWSSGMEGAQPRAADTTASGPLFQQRPYPAPGSVLRANQKLISGEPQIGPAVPRK</sequence>
<dbReference type="SMART" id="SM00456">
    <property type="entry name" value="WW"/>
    <property type="match status" value="1"/>
</dbReference>
<feature type="region of interest" description="Disordered" evidence="15">
    <location>
        <begin position="1"/>
        <end position="26"/>
    </location>
</feature>
<feature type="compositionally biased region" description="Basic and acidic residues" evidence="15">
    <location>
        <begin position="143"/>
        <end position="155"/>
    </location>
</feature>
<evidence type="ECO:0000256" key="2">
    <source>
        <dbReference type="ARBA" id="ARBA00004463"/>
    </source>
</evidence>
<dbReference type="GO" id="GO:0000380">
    <property type="term" value="P:alternative mRNA splicing, via spliceosome"/>
    <property type="evidence" value="ECO:0007669"/>
    <property type="project" value="TreeGrafter"/>
</dbReference>
<dbReference type="CDD" id="cd00201">
    <property type="entry name" value="WW"/>
    <property type="match status" value="1"/>
</dbReference>
<evidence type="ECO:0000313" key="18">
    <source>
        <dbReference type="Proteomes" id="UP000007264"/>
    </source>
</evidence>
<evidence type="ECO:0000256" key="12">
    <source>
        <dbReference type="ARBA" id="ARBA00023242"/>
    </source>
</evidence>
<keyword evidence="10" id="KW-0804">Transcription</keyword>
<comment type="caution">
    <text evidence="17">The sequence shown here is derived from an EMBL/GenBank/DDBJ whole genome shotgun (WGS) entry which is preliminary data.</text>
</comment>
<keyword evidence="18" id="KW-1185">Reference proteome</keyword>
<keyword evidence="8" id="KW-0391">Immunity</keyword>
<evidence type="ECO:0000256" key="13">
    <source>
        <dbReference type="ARBA" id="ARBA00042167"/>
    </source>
</evidence>
<keyword evidence="6" id="KW-0507">mRNA processing</keyword>
<evidence type="ECO:0000313" key="17">
    <source>
        <dbReference type="EMBL" id="EIE20778.1"/>
    </source>
</evidence>
<evidence type="ECO:0000256" key="4">
    <source>
        <dbReference type="ARBA" id="ARBA00022553"/>
    </source>
</evidence>
<evidence type="ECO:0000256" key="5">
    <source>
        <dbReference type="ARBA" id="ARBA00022588"/>
    </source>
</evidence>
<dbReference type="EMBL" id="AGSI01000014">
    <property type="protein sequence ID" value="EIE20778.1"/>
    <property type="molecule type" value="Genomic_DNA"/>
</dbReference>
<name>I0YQV9_COCSC</name>
<keyword evidence="9" id="KW-0805">Transcription regulation</keyword>
<evidence type="ECO:0000259" key="16">
    <source>
        <dbReference type="PROSITE" id="PS50020"/>
    </source>
</evidence>
<feature type="compositionally biased region" description="Pro residues" evidence="15">
    <location>
        <begin position="48"/>
        <end position="57"/>
    </location>
</feature>
<dbReference type="InterPro" id="IPR036020">
    <property type="entry name" value="WW_dom_sf"/>
</dbReference>
<dbReference type="KEGG" id="csl:COCSUDRAFT_18221"/>
<dbReference type="OrthoDB" id="42462at2759"/>
<dbReference type="STRING" id="574566.I0YQV9"/>
<dbReference type="InterPro" id="IPR001202">
    <property type="entry name" value="WW_dom"/>
</dbReference>
<keyword evidence="4" id="KW-0597">Phosphoprotein</keyword>
<reference evidence="17 18" key="1">
    <citation type="journal article" date="2012" name="Genome Biol.">
        <title>The genome of the polar eukaryotic microalga coccomyxa subellipsoidea reveals traits of cold adaptation.</title>
        <authorList>
            <person name="Blanc G."/>
            <person name="Agarkova I."/>
            <person name="Grimwood J."/>
            <person name="Kuo A."/>
            <person name="Brueggeman A."/>
            <person name="Dunigan D."/>
            <person name="Gurnon J."/>
            <person name="Ladunga I."/>
            <person name="Lindquist E."/>
            <person name="Lucas S."/>
            <person name="Pangilinan J."/>
            <person name="Proschold T."/>
            <person name="Salamov A."/>
            <person name="Schmutz J."/>
            <person name="Weeks D."/>
            <person name="Yamada T."/>
            <person name="Claverie J.M."/>
            <person name="Grigoriev I."/>
            <person name="Van Etten J."/>
            <person name="Lomsadze A."/>
            <person name="Borodovsky M."/>
        </authorList>
    </citation>
    <scope>NUCLEOTIDE SEQUENCE [LARGE SCALE GENOMIC DNA]</scope>
    <source>
        <strain evidence="17 18">C-169</strain>
    </source>
</reference>
<dbReference type="Gene3D" id="2.20.70.10">
    <property type="match status" value="1"/>
</dbReference>
<comment type="subcellular location">
    <subcellularLocation>
        <location evidence="2">Cytoplasmic granule</location>
    </subcellularLocation>
    <subcellularLocation>
        <location evidence="1">Nucleus speckle</location>
    </subcellularLocation>
</comment>
<dbReference type="GO" id="GO:0005737">
    <property type="term" value="C:cytoplasm"/>
    <property type="evidence" value="ECO:0007669"/>
    <property type="project" value="TreeGrafter"/>
</dbReference>
<feature type="region of interest" description="Disordered" evidence="15">
    <location>
        <begin position="143"/>
        <end position="224"/>
    </location>
</feature>
<evidence type="ECO:0000256" key="7">
    <source>
        <dbReference type="ARBA" id="ARBA00022737"/>
    </source>
</evidence>
<gene>
    <name evidence="17" type="ORF">COCSUDRAFT_18221</name>
</gene>
<evidence type="ECO:0000256" key="8">
    <source>
        <dbReference type="ARBA" id="ARBA00022859"/>
    </source>
</evidence>
<comment type="subunit">
    <text evidence="14">Interacts with POU3F2/Brn-2, ATXN1, TXNL4A, HTT and AR. Interaction with ATXN1 correlates positively with the length of the polyglutamine tract. Interacts with RNA polymerase II large subunit in a phosphorylation-dependent manner. Forms a ternary complex with ATXN1 mutant and phosphorylated RNA polymerase II. Interacts (via C-terminus) with TXNL4A and CD2BP2. Interacts (via WW domain) with ATN1 and SF3B1, and may interact with additional splice factors. Interacts (via WW domain) with WBP11; Leading to reduce interaction between PQBP1 and TXNL4A. Interacts with CAPRIN1. Interacts with DDX1. Interacts with SFPQ. Interacts with KHSRP.</text>
</comment>
<dbReference type="PANTHER" id="PTHR21737:SF3">
    <property type="entry name" value="POLYGLUTAMINE-BINDING PROTEIN 1"/>
    <property type="match status" value="1"/>
</dbReference>